<organism evidence="1 2">
    <name type="scientific">Woeseia oceani</name>
    <dbReference type="NCBI Taxonomy" id="1548547"/>
    <lineage>
        <taxon>Bacteria</taxon>
        <taxon>Pseudomonadati</taxon>
        <taxon>Pseudomonadota</taxon>
        <taxon>Gammaproteobacteria</taxon>
        <taxon>Woeseiales</taxon>
        <taxon>Woeseiaceae</taxon>
        <taxon>Woeseia</taxon>
    </lineage>
</organism>
<accession>A0A193LCW2</accession>
<proteinExistence type="predicted"/>
<dbReference type="AlphaFoldDB" id="A0A193LCW2"/>
<evidence type="ECO:0000313" key="1">
    <source>
        <dbReference type="EMBL" id="ANO50375.1"/>
    </source>
</evidence>
<gene>
    <name evidence="1" type="ORF">BA177_03320</name>
</gene>
<dbReference type="OrthoDB" id="5523793at2"/>
<dbReference type="STRING" id="1548547.BA177_03320"/>
<sequence length="256" mass="29038">MFKAIRVTILLFILGMVLTSTWLSQARSTDWNNSLWVKIYPINADGSQISADYIQQLSAEQFSGIESFVSREVERYGHDLKRPVRIELGSLISEQPPALPDAHSKLTVMWWSLRMRWWAYRVANPQDSPAPDVRIFVRYHAPASDFLLENSVGLQKGMVGIVNGFAGRRYDGSNNVIITHEFLHTLGATDKYEAANGLPRFPEGYAEPDRKPRYPQRFAEIMGGRIALADDDAVIPRSLKYVLIGEQTATEIRLLR</sequence>
<reference evidence="1 2" key="1">
    <citation type="submission" date="2016-06" db="EMBL/GenBank/DDBJ databases">
        <title>Complete genome sequence of a deep-branching marine Gamma Proteobacterium Woeseia oceani type strain XK5.</title>
        <authorList>
            <person name="Mu D."/>
            <person name="Du Z."/>
        </authorList>
    </citation>
    <scope>NUCLEOTIDE SEQUENCE [LARGE SCALE GENOMIC DNA]</scope>
    <source>
        <strain evidence="1 2">XK5</strain>
    </source>
</reference>
<keyword evidence="2" id="KW-1185">Reference proteome</keyword>
<dbReference type="Proteomes" id="UP000092695">
    <property type="component" value="Chromosome"/>
</dbReference>
<dbReference type="RefSeq" id="WP_068612820.1">
    <property type="nucleotide sequence ID" value="NZ_CP016268.1"/>
</dbReference>
<protein>
    <submittedName>
        <fullName evidence="1">Uncharacterized protein</fullName>
    </submittedName>
</protein>
<dbReference type="EMBL" id="CP016268">
    <property type="protein sequence ID" value="ANO50375.1"/>
    <property type="molecule type" value="Genomic_DNA"/>
</dbReference>
<evidence type="ECO:0000313" key="2">
    <source>
        <dbReference type="Proteomes" id="UP000092695"/>
    </source>
</evidence>
<dbReference type="KEGG" id="woc:BA177_03320"/>
<name>A0A193LCW2_9GAMM</name>